<dbReference type="Proteomes" id="UP000095329">
    <property type="component" value="Unassembled WGS sequence"/>
</dbReference>
<evidence type="ECO:0000259" key="3">
    <source>
        <dbReference type="Pfam" id="PF04738"/>
    </source>
</evidence>
<keyword evidence="1" id="KW-0175">Coiled coil</keyword>
<comment type="caution">
    <text evidence="4">The sequence shown here is derived from an EMBL/GenBank/DDBJ whole genome shotgun (WGS) entry which is preliminary data.</text>
</comment>
<feature type="region of interest" description="Disordered" evidence="2">
    <location>
        <begin position="879"/>
        <end position="905"/>
    </location>
</feature>
<organism evidence="4 5">
    <name type="scientific">Streptomyces thermolilacinus SPC6</name>
    <dbReference type="NCBI Taxonomy" id="1306406"/>
    <lineage>
        <taxon>Bacteria</taxon>
        <taxon>Bacillati</taxon>
        <taxon>Actinomycetota</taxon>
        <taxon>Actinomycetes</taxon>
        <taxon>Kitasatosporales</taxon>
        <taxon>Streptomycetaceae</taxon>
        <taxon>Streptomyces</taxon>
    </lineage>
</organism>
<sequence>MTAETADTIGALALLRVAGMPCAAWTAAGDPALFDRVARHAGTVERLAARARALAERIGTDVVPDDRLPAAERGAVLALRRRLHAGEAPGPEDCALLAAVPAQPAAGALRGEARALVEDAREAREEARRLEEAVGAEQSRVGARVWEAARNDAVLRAFLAETAPGVVADVARRLDEGASWQGKQLRKRSAYLWRVLGRMAAKTTPRGWAGHVAVAPVGCADGAVTLLAGRAALGAVALGEVENVHVVRAGNGPVDLLDAPPSTLLAPAPLHFTAGDPADGTAVLRCWVVEPRDPGRLRQVVLRRTGALARVLALLADGPAALGDVEIALLSGAAGMRPTDPAVLRGFLRHLAGTGVLQVCAAPRQRYGAWSPPGGDLPRPLEAAGGGGAGLARTAADGGGARLAQTAAAHGGAARAVEPAGAWFVDVYRRADTVVGARAADRVHDGVRVAARIAALRDAVVERPADVPWRIGPEPRPVSEILADRLAPAEGPAPVVRQGYAGWPSAGGPGSCPRGSDAPGTGYAALLGHLAARAGEERVDLDDGLLDEFGAPPADGALPLWPFDCLLRPLSGDTGGPAAVLETASPAGVLDARFADGMRALDGGYGAADAYRAFLAELERRTGVRFVELLVPPLAERAANAVRRPVVTSWWTGDPDPTPYYGPGGGEARYLPLDRITVRVRDGQLVAEADGRRIVPVHHATRSPAPPYDVLLRLLLSAGLPATRRVVRLDGLEAALPGCARLPRLTVAGGALVVAPATWRLDRARLWHPRDGALAKVRALAVLRRSAGMPRHVFLRTATGAKPVPADLDSVTAVPLVERLCAQRAGGELYAEEMLPGPDGLTVRDPLHGGAPVAAQVLLRLPHRARPEELAAQAAATLLPGEAPTGVPGPAVPRGRRPSGTVNTS</sequence>
<protein>
    <submittedName>
        <fullName evidence="4">Lantibiotic dehydratase</fullName>
    </submittedName>
</protein>
<dbReference type="RefSeq" id="WP_023589890.1">
    <property type="nucleotide sequence ID" value="NZ_ASHX02000001.1"/>
</dbReference>
<name>A0A1D3DY88_9ACTN</name>
<feature type="coiled-coil region" evidence="1">
    <location>
        <begin position="106"/>
        <end position="140"/>
    </location>
</feature>
<keyword evidence="5" id="KW-1185">Reference proteome</keyword>
<evidence type="ECO:0000256" key="1">
    <source>
        <dbReference type="SAM" id="Coils"/>
    </source>
</evidence>
<feature type="domain" description="Lantibiotic dehydratase N-terminal" evidence="3">
    <location>
        <begin position="579"/>
        <end position="813"/>
    </location>
</feature>
<feature type="compositionally biased region" description="Low complexity" evidence="2">
    <location>
        <begin position="879"/>
        <end position="893"/>
    </location>
</feature>
<dbReference type="InterPro" id="IPR006827">
    <property type="entry name" value="Lant_deHydtase_N"/>
</dbReference>
<dbReference type="Pfam" id="PF04738">
    <property type="entry name" value="Lant_dehydr_N"/>
    <property type="match status" value="1"/>
</dbReference>
<reference evidence="4 5" key="1">
    <citation type="journal article" date="2013" name="Genome Announc.">
        <title>Genome Sequence of Streptomyces violaceusniger Strain SPC6, a Halotolerant Streptomycete That Exhibits Rapid Growth and Development.</title>
        <authorList>
            <person name="Chen X."/>
            <person name="Zhang B."/>
            <person name="Zhang W."/>
            <person name="Wu X."/>
            <person name="Zhang M."/>
            <person name="Chen T."/>
            <person name="Liu G."/>
            <person name="Dyson P."/>
        </authorList>
    </citation>
    <scope>NUCLEOTIDE SEQUENCE [LARGE SCALE GENOMIC DNA]</scope>
    <source>
        <strain evidence="4 5">SPC6</strain>
    </source>
</reference>
<gene>
    <name evidence="4" type="ORF">J116_025400</name>
</gene>
<evidence type="ECO:0000313" key="4">
    <source>
        <dbReference type="EMBL" id="OEJ97290.1"/>
    </source>
</evidence>
<accession>A0A1D3DY88</accession>
<evidence type="ECO:0000313" key="5">
    <source>
        <dbReference type="Proteomes" id="UP000095329"/>
    </source>
</evidence>
<dbReference type="OrthoDB" id="4647157at2"/>
<proteinExistence type="predicted"/>
<dbReference type="EMBL" id="ASHX02000001">
    <property type="protein sequence ID" value="OEJ97290.1"/>
    <property type="molecule type" value="Genomic_DNA"/>
</dbReference>
<dbReference type="eggNOG" id="ENOG5033R0B">
    <property type="taxonomic scope" value="Bacteria"/>
</dbReference>
<evidence type="ECO:0000256" key="2">
    <source>
        <dbReference type="SAM" id="MobiDB-lite"/>
    </source>
</evidence>
<dbReference type="AlphaFoldDB" id="A0A1D3DY88"/>